<name>A0A151MRY7_ALLMI</name>
<proteinExistence type="predicted"/>
<sequence length="321" mass="36612">MADMSWKTMDRGIMDWLDSKRAKILRVSNDRESFQNCAFCSLAIKLKKIRRSLDTMKSMNDTLMKQEERKAKRWLVKQAELLPAPSYKNLCKMPSSKMTPEANQAIQQVSGRQSTETPCSQFGDHLANFVSFLRRPTKRTDTKHSKDVIPFSRTDLSLKTVSAKNSYGPQVTSYNMHPTASISKKGSSARRLNMENNNLSTRDAISRFPSLQKLSVTGDKLSFSKLALHDPFYGSPAAEKRMKSIFESPWQEERLKQTVTLPQIRPEEFLSCRYLRLSQSNINTLLQLCKESGVHMEIHPHMKESEININTVLSSNLSTAL</sequence>
<dbReference type="eggNOG" id="ENOG502SG7H">
    <property type="taxonomic scope" value="Eukaryota"/>
</dbReference>
<dbReference type="InterPro" id="IPR029171">
    <property type="entry name" value="DUF4638"/>
</dbReference>
<evidence type="ECO:0000313" key="2">
    <source>
        <dbReference type="Proteomes" id="UP000050525"/>
    </source>
</evidence>
<reference evidence="1 2" key="1">
    <citation type="journal article" date="2012" name="Genome Biol.">
        <title>Sequencing three crocodilian genomes to illuminate the evolution of archosaurs and amniotes.</title>
        <authorList>
            <person name="St John J.A."/>
            <person name="Braun E.L."/>
            <person name="Isberg S.R."/>
            <person name="Miles L.G."/>
            <person name="Chong A.Y."/>
            <person name="Gongora J."/>
            <person name="Dalzell P."/>
            <person name="Moran C."/>
            <person name="Bed'hom B."/>
            <person name="Abzhanov A."/>
            <person name="Burgess S.C."/>
            <person name="Cooksey A.M."/>
            <person name="Castoe T.A."/>
            <person name="Crawford N.G."/>
            <person name="Densmore L.D."/>
            <person name="Drew J.C."/>
            <person name="Edwards S.V."/>
            <person name="Faircloth B.C."/>
            <person name="Fujita M.K."/>
            <person name="Greenwold M.J."/>
            <person name="Hoffmann F.G."/>
            <person name="Howard J.M."/>
            <person name="Iguchi T."/>
            <person name="Janes D.E."/>
            <person name="Khan S.Y."/>
            <person name="Kohno S."/>
            <person name="de Koning A.J."/>
            <person name="Lance S.L."/>
            <person name="McCarthy F.M."/>
            <person name="McCormack J.E."/>
            <person name="Merchant M.E."/>
            <person name="Peterson D.G."/>
            <person name="Pollock D.D."/>
            <person name="Pourmand N."/>
            <person name="Raney B.J."/>
            <person name="Roessler K.A."/>
            <person name="Sanford J.R."/>
            <person name="Sawyer R.H."/>
            <person name="Schmidt C.J."/>
            <person name="Triplett E.W."/>
            <person name="Tuberville T.D."/>
            <person name="Venegas-Anaya M."/>
            <person name="Howard J.T."/>
            <person name="Jarvis E.D."/>
            <person name="Guillette L.J.Jr."/>
            <person name="Glenn T.C."/>
            <person name="Green R.E."/>
            <person name="Ray D.A."/>
        </authorList>
    </citation>
    <scope>NUCLEOTIDE SEQUENCE [LARGE SCALE GENOMIC DNA]</scope>
    <source>
        <strain evidence="1">KSC_2009_1</strain>
    </source>
</reference>
<protein>
    <submittedName>
        <fullName evidence="1">Uncharacterized protein</fullName>
    </submittedName>
</protein>
<comment type="caution">
    <text evidence="1">The sequence shown here is derived from an EMBL/GenBank/DDBJ whole genome shotgun (WGS) entry which is preliminary data.</text>
</comment>
<dbReference type="OrthoDB" id="10071349at2759"/>
<dbReference type="AlphaFoldDB" id="A0A151MRY7"/>
<dbReference type="Proteomes" id="UP000050525">
    <property type="component" value="Unassembled WGS sequence"/>
</dbReference>
<dbReference type="KEGG" id="amj:102561655"/>
<dbReference type="PANTHER" id="PTHR35679:SF1">
    <property type="entry name" value="RIKEN CDNA 4933402J07 GENE"/>
    <property type="match status" value="1"/>
</dbReference>
<organism evidence="1 2">
    <name type="scientific">Alligator mississippiensis</name>
    <name type="common">American alligator</name>
    <dbReference type="NCBI Taxonomy" id="8496"/>
    <lineage>
        <taxon>Eukaryota</taxon>
        <taxon>Metazoa</taxon>
        <taxon>Chordata</taxon>
        <taxon>Craniata</taxon>
        <taxon>Vertebrata</taxon>
        <taxon>Euteleostomi</taxon>
        <taxon>Archelosauria</taxon>
        <taxon>Archosauria</taxon>
        <taxon>Crocodylia</taxon>
        <taxon>Alligatoridae</taxon>
        <taxon>Alligatorinae</taxon>
        <taxon>Alligator</taxon>
    </lineage>
</organism>
<dbReference type="PANTHER" id="PTHR35679">
    <property type="entry name" value="RIKEN CDNA 4933402J07 GENE"/>
    <property type="match status" value="1"/>
</dbReference>
<gene>
    <name evidence="1" type="ORF">Y1Q_0021220</name>
</gene>
<dbReference type="Pfam" id="PF15472">
    <property type="entry name" value="DUF4638"/>
    <property type="match status" value="1"/>
</dbReference>
<evidence type="ECO:0000313" key="1">
    <source>
        <dbReference type="EMBL" id="KYO27285.1"/>
    </source>
</evidence>
<accession>A0A151MRY7</accession>
<dbReference type="EMBL" id="AKHW03005226">
    <property type="protein sequence ID" value="KYO27285.1"/>
    <property type="molecule type" value="Genomic_DNA"/>
</dbReference>
<keyword evidence="2" id="KW-1185">Reference proteome</keyword>